<evidence type="ECO:0000256" key="13">
    <source>
        <dbReference type="ARBA" id="ARBA00023310"/>
    </source>
</evidence>
<keyword evidence="6" id="KW-0997">Cell inner membrane</keyword>
<evidence type="ECO:0000256" key="6">
    <source>
        <dbReference type="ARBA" id="ARBA00022519"/>
    </source>
</evidence>
<dbReference type="SUPFAM" id="SSF81573">
    <property type="entry name" value="F1F0 ATP synthase subunit B, membrane domain"/>
    <property type="match status" value="1"/>
</dbReference>
<evidence type="ECO:0000256" key="4">
    <source>
        <dbReference type="ARBA" id="ARBA00022448"/>
    </source>
</evidence>
<evidence type="ECO:0000256" key="16">
    <source>
        <dbReference type="SAM" id="Phobius"/>
    </source>
</evidence>
<dbReference type="InterPro" id="IPR028987">
    <property type="entry name" value="ATP_synth_B-like_membr_sf"/>
</dbReference>
<protein>
    <submittedName>
        <fullName evidence="17">Uncharacterized protein</fullName>
    </submittedName>
</protein>
<comment type="caution">
    <text evidence="17">The sequence shown here is derived from an EMBL/GenBank/DDBJ whole genome shotgun (WGS) entry which is preliminary data.</text>
</comment>
<feature type="coiled-coil region" evidence="15">
    <location>
        <begin position="40"/>
        <end position="67"/>
    </location>
</feature>
<dbReference type="HAMAP" id="MF_01398">
    <property type="entry name" value="ATP_synth_b_bprime"/>
    <property type="match status" value="1"/>
</dbReference>
<keyword evidence="15" id="KW-0175">Coiled coil</keyword>
<dbReference type="InterPro" id="IPR002146">
    <property type="entry name" value="ATP_synth_b/b'su_bac/chlpt"/>
</dbReference>
<evidence type="ECO:0000256" key="3">
    <source>
        <dbReference type="ARBA" id="ARBA00005513"/>
    </source>
</evidence>
<dbReference type="InterPro" id="IPR050059">
    <property type="entry name" value="ATP_synthase_B_chain"/>
</dbReference>
<dbReference type="NCBIfam" id="NF004411">
    <property type="entry name" value="PRK05759.1-2"/>
    <property type="match status" value="1"/>
</dbReference>
<organism evidence="17">
    <name type="scientific">marine sediment metagenome</name>
    <dbReference type="NCBI Taxonomy" id="412755"/>
    <lineage>
        <taxon>unclassified sequences</taxon>
        <taxon>metagenomes</taxon>
        <taxon>ecological metagenomes</taxon>
    </lineage>
</organism>
<keyword evidence="11" id="KW-0406">Ion transport</keyword>
<dbReference type="GO" id="GO:0046961">
    <property type="term" value="F:proton-transporting ATPase activity, rotational mechanism"/>
    <property type="evidence" value="ECO:0007669"/>
    <property type="project" value="TreeGrafter"/>
</dbReference>
<evidence type="ECO:0000256" key="5">
    <source>
        <dbReference type="ARBA" id="ARBA00022475"/>
    </source>
</evidence>
<keyword evidence="10 16" id="KW-1133">Transmembrane helix</keyword>
<dbReference type="Pfam" id="PF00430">
    <property type="entry name" value="ATP-synt_B"/>
    <property type="match status" value="1"/>
</dbReference>
<comment type="similarity">
    <text evidence="3">Belongs to the ATPase B chain family.</text>
</comment>
<keyword evidence="4" id="KW-0813">Transport</keyword>
<dbReference type="AlphaFoldDB" id="A0A0F9YA86"/>
<keyword evidence="13" id="KW-0066">ATP synthesis</keyword>
<evidence type="ECO:0000256" key="10">
    <source>
        <dbReference type="ARBA" id="ARBA00022989"/>
    </source>
</evidence>
<name>A0A0F9YA86_9ZZZZ</name>
<evidence type="ECO:0000256" key="8">
    <source>
        <dbReference type="ARBA" id="ARBA00022692"/>
    </source>
</evidence>
<dbReference type="EMBL" id="LAZR01000008">
    <property type="protein sequence ID" value="KKO08897.1"/>
    <property type="molecule type" value="Genomic_DNA"/>
</dbReference>
<keyword evidence="7" id="KW-0138">CF(0)</keyword>
<dbReference type="Gene3D" id="1.20.5.620">
    <property type="entry name" value="F1F0 ATP synthase subunit B, membrane domain"/>
    <property type="match status" value="1"/>
</dbReference>
<dbReference type="NCBIfam" id="TIGR01144">
    <property type="entry name" value="ATP_synt_b"/>
    <property type="match status" value="1"/>
</dbReference>
<evidence type="ECO:0000256" key="12">
    <source>
        <dbReference type="ARBA" id="ARBA00023136"/>
    </source>
</evidence>
<evidence type="ECO:0000256" key="14">
    <source>
        <dbReference type="ARBA" id="ARBA00025198"/>
    </source>
</evidence>
<evidence type="ECO:0000256" key="1">
    <source>
        <dbReference type="ARBA" id="ARBA00004167"/>
    </source>
</evidence>
<keyword evidence="12 16" id="KW-0472">Membrane</keyword>
<evidence type="ECO:0000256" key="9">
    <source>
        <dbReference type="ARBA" id="ARBA00022781"/>
    </source>
</evidence>
<keyword evidence="9" id="KW-0375">Hydrogen ion transport</keyword>
<dbReference type="GO" id="GO:0012505">
    <property type="term" value="C:endomembrane system"/>
    <property type="evidence" value="ECO:0007669"/>
    <property type="project" value="UniProtKB-SubCell"/>
</dbReference>
<evidence type="ECO:0000256" key="2">
    <source>
        <dbReference type="ARBA" id="ARBA00004308"/>
    </source>
</evidence>
<comment type="subcellular location">
    <subcellularLocation>
        <location evidence="2">Endomembrane system</location>
    </subcellularLocation>
    <subcellularLocation>
        <location evidence="1">Membrane</location>
        <topology evidence="1">Single-pass membrane protein</topology>
    </subcellularLocation>
</comment>
<keyword evidence="8 16" id="KW-0812">Transmembrane</keyword>
<comment type="function">
    <text evidence="14">F(1)F(0) ATP synthase produces ATP from ADP in the presence of a proton or sodium gradient. F-type ATPases consist of two structural domains, F(1) containing the extramembraneous catalytic core and F(0) containing the membrane proton channel, linked together by a central stalk and a peripheral stalk. During catalysis, ATP synthesis in the catalytic domain of F(1) is coupled via a rotary mechanism of the central stalk subunits to proton translocation.</text>
</comment>
<dbReference type="GO" id="GO:0045259">
    <property type="term" value="C:proton-transporting ATP synthase complex"/>
    <property type="evidence" value="ECO:0007669"/>
    <property type="project" value="UniProtKB-KW"/>
</dbReference>
<evidence type="ECO:0000256" key="15">
    <source>
        <dbReference type="SAM" id="Coils"/>
    </source>
</evidence>
<proteinExistence type="inferred from homology"/>
<dbReference type="NCBIfam" id="NF004413">
    <property type="entry name" value="PRK05759.1-4"/>
    <property type="match status" value="1"/>
</dbReference>
<dbReference type="PANTHER" id="PTHR33445:SF1">
    <property type="entry name" value="ATP SYNTHASE SUBUNIT B"/>
    <property type="match status" value="1"/>
</dbReference>
<feature type="transmembrane region" description="Helical" evidence="16">
    <location>
        <begin position="6"/>
        <end position="26"/>
    </location>
</feature>
<evidence type="ECO:0000256" key="7">
    <source>
        <dbReference type="ARBA" id="ARBA00022547"/>
    </source>
</evidence>
<evidence type="ECO:0000313" key="17">
    <source>
        <dbReference type="EMBL" id="KKO08897.1"/>
    </source>
</evidence>
<dbReference type="FunFam" id="1.20.5.620:FF:000001">
    <property type="entry name" value="ATP synthase subunit b"/>
    <property type="match status" value="1"/>
</dbReference>
<gene>
    <name evidence="17" type="ORF">LCGC14_0040160</name>
</gene>
<keyword evidence="5" id="KW-1003">Cell membrane</keyword>
<sequence length="156" mass="17149">MNLNATILGQSIAFAVFVWFCLKYVWPPITAAMAERQKKIADGLEAADRAQRDLNLAQNKAADELREAKVKSAEIIDMANKRSNQIVDEAKDKARDEGQRLIAGAKAEIEMEVQRAREVLRAQVAAIAISGAEKILESSVDQAANEELVKKLASEL</sequence>
<dbReference type="CDD" id="cd06503">
    <property type="entry name" value="ATP-synt_Fo_b"/>
    <property type="match status" value="1"/>
</dbReference>
<reference evidence="17" key="1">
    <citation type="journal article" date="2015" name="Nature">
        <title>Complex archaea that bridge the gap between prokaryotes and eukaryotes.</title>
        <authorList>
            <person name="Spang A."/>
            <person name="Saw J.H."/>
            <person name="Jorgensen S.L."/>
            <person name="Zaremba-Niedzwiedzka K."/>
            <person name="Martijn J."/>
            <person name="Lind A.E."/>
            <person name="van Eijk R."/>
            <person name="Schleper C."/>
            <person name="Guy L."/>
            <person name="Ettema T.J."/>
        </authorList>
    </citation>
    <scope>NUCLEOTIDE SEQUENCE</scope>
</reference>
<dbReference type="GO" id="GO:0015986">
    <property type="term" value="P:proton motive force-driven ATP synthesis"/>
    <property type="evidence" value="ECO:0007669"/>
    <property type="project" value="InterPro"/>
</dbReference>
<dbReference type="InterPro" id="IPR005864">
    <property type="entry name" value="ATP_synth_F0_bsu_bac"/>
</dbReference>
<dbReference type="PANTHER" id="PTHR33445">
    <property type="entry name" value="ATP SYNTHASE SUBUNIT B', CHLOROPLASTIC"/>
    <property type="match status" value="1"/>
</dbReference>
<evidence type="ECO:0000256" key="11">
    <source>
        <dbReference type="ARBA" id="ARBA00023065"/>
    </source>
</evidence>
<accession>A0A0F9YA86</accession>